<keyword evidence="4 7" id="KW-1133">Transmembrane helix</keyword>
<dbReference type="PROSITE" id="PS51257">
    <property type="entry name" value="PROKAR_LIPOPROTEIN"/>
    <property type="match status" value="1"/>
</dbReference>
<evidence type="ECO:0000256" key="2">
    <source>
        <dbReference type="ARBA" id="ARBA00022475"/>
    </source>
</evidence>
<dbReference type="Pfam" id="PF04277">
    <property type="entry name" value="OAD_gamma"/>
    <property type="match status" value="1"/>
</dbReference>
<keyword evidence="10" id="KW-1185">Reference proteome</keyword>
<feature type="region of interest" description="Disordered" evidence="6">
    <location>
        <begin position="213"/>
        <end position="234"/>
    </location>
</feature>
<gene>
    <name evidence="9" type="ORF">WMO37_03355</name>
</gene>
<evidence type="ECO:0000256" key="6">
    <source>
        <dbReference type="SAM" id="MobiDB-lite"/>
    </source>
</evidence>
<sequence length="273" mass="30051">MKKTNIKRFFVLFCVLACVFSMTACTNTISSDSAKTSLKDMKVNQYASDMVQWAEDMLVYLDQTSDAQIKADGEAAKTLSYVNGKVYVVNMQGMNDKTIEFYNSWVKTREDLGALKSIDKEDVRVSDETGTLCTIAINATYETRTCAFELVIDDDFNLDSGAINPTYTTGEKMEKAVLNTVLGMGTVFIVLIFISYIISLLQHVNKIGAKKQTAEAPQQTAPAPVVEEPEDEEEDDCELVAVITAAIAASEGTAADGLVVRSIRKVGRQNNWK</sequence>
<dbReference type="Proteomes" id="UP001546774">
    <property type="component" value="Unassembled WGS sequence"/>
</dbReference>
<evidence type="ECO:0000256" key="8">
    <source>
        <dbReference type="SAM" id="SignalP"/>
    </source>
</evidence>
<dbReference type="InterPro" id="IPR005899">
    <property type="entry name" value="Na_pump_deCOase"/>
</dbReference>
<evidence type="ECO:0000313" key="9">
    <source>
        <dbReference type="EMBL" id="MEQ2554052.1"/>
    </source>
</evidence>
<reference evidence="9" key="1">
    <citation type="submission" date="2024-03" db="EMBL/GenBank/DDBJ databases">
        <title>Human intestinal bacterial collection.</title>
        <authorList>
            <person name="Pauvert C."/>
            <person name="Hitch T.C.A."/>
            <person name="Clavel T."/>
        </authorList>
    </citation>
    <scope>NUCLEOTIDE SEQUENCE [LARGE SCALE GENOMIC DNA]</scope>
    <source>
        <strain evidence="9">CLA-AA-H89B</strain>
    </source>
</reference>
<keyword evidence="8" id="KW-0732">Signal</keyword>
<protein>
    <submittedName>
        <fullName evidence="9">OadG family protein</fullName>
    </submittedName>
</protein>
<dbReference type="NCBIfam" id="TIGR01195">
    <property type="entry name" value="oadG_fam"/>
    <property type="match status" value="1"/>
</dbReference>
<keyword evidence="5 7" id="KW-0472">Membrane</keyword>
<evidence type="ECO:0000256" key="1">
    <source>
        <dbReference type="ARBA" id="ARBA00004236"/>
    </source>
</evidence>
<dbReference type="EMBL" id="JBBMFS010000002">
    <property type="protein sequence ID" value="MEQ2554052.1"/>
    <property type="molecule type" value="Genomic_DNA"/>
</dbReference>
<name>A0ABV1H2Y6_9FIRM</name>
<comment type="caution">
    <text evidence="9">The sequence shown here is derived from an EMBL/GenBank/DDBJ whole genome shotgun (WGS) entry which is preliminary data.</text>
</comment>
<comment type="subcellular location">
    <subcellularLocation>
        <location evidence="1">Cell membrane</location>
    </subcellularLocation>
</comment>
<keyword evidence="3 7" id="KW-0812">Transmembrane</keyword>
<evidence type="ECO:0000256" key="3">
    <source>
        <dbReference type="ARBA" id="ARBA00022692"/>
    </source>
</evidence>
<evidence type="ECO:0000256" key="7">
    <source>
        <dbReference type="SAM" id="Phobius"/>
    </source>
</evidence>
<evidence type="ECO:0000256" key="4">
    <source>
        <dbReference type="ARBA" id="ARBA00022989"/>
    </source>
</evidence>
<feature type="signal peptide" evidence="8">
    <location>
        <begin position="1"/>
        <end position="24"/>
    </location>
</feature>
<proteinExistence type="predicted"/>
<accession>A0ABV1H2Y6</accession>
<evidence type="ECO:0000256" key="5">
    <source>
        <dbReference type="ARBA" id="ARBA00023136"/>
    </source>
</evidence>
<keyword evidence="2" id="KW-1003">Cell membrane</keyword>
<feature type="transmembrane region" description="Helical" evidence="7">
    <location>
        <begin position="181"/>
        <end position="201"/>
    </location>
</feature>
<feature type="chain" id="PRO_5045531946" evidence="8">
    <location>
        <begin position="25"/>
        <end position="273"/>
    </location>
</feature>
<evidence type="ECO:0000313" key="10">
    <source>
        <dbReference type="Proteomes" id="UP001546774"/>
    </source>
</evidence>
<organism evidence="9 10">
    <name type="scientific">Lachnospira intestinalis</name>
    <dbReference type="NCBI Taxonomy" id="3133158"/>
    <lineage>
        <taxon>Bacteria</taxon>
        <taxon>Bacillati</taxon>
        <taxon>Bacillota</taxon>
        <taxon>Clostridia</taxon>
        <taxon>Lachnospirales</taxon>
        <taxon>Lachnospiraceae</taxon>
        <taxon>Lachnospira</taxon>
    </lineage>
</organism>
<feature type="compositionally biased region" description="Low complexity" evidence="6">
    <location>
        <begin position="213"/>
        <end position="226"/>
    </location>
</feature>